<keyword evidence="2" id="KW-0413">Isomerase</keyword>
<comment type="caution">
    <text evidence="2">The sequence shown here is derived from an EMBL/GenBank/DDBJ whole genome shotgun (WGS) entry which is preliminary data.</text>
</comment>
<evidence type="ECO:0000313" key="3">
    <source>
        <dbReference type="Proteomes" id="UP000654279"/>
    </source>
</evidence>
<organism evidence="2 3">
    <name type="scientific">Luoshenia tenuis</name>
    <dbReference type="NCBI Taxonomy" id="2763654"/>
    <lineage>
        <taxon>Bacteria</taxon>
        <taxon>Bacillati</taxon>
        <taxon>Bacillota</taxon>
        <taxon>Clostridia</taxon>
        <taxon>Christensenellales</taxon>
        <taxon>Christensenellaceae</taxon>
        <taxon>Luoshenia</taxon>
    </lineage>
</organism>
<dbReference type="Gene3D" id="3.20.20.150">
    <property type="entry name" value="Divalent-metal-dependent TIM barrel enzymes"/>
    <property type="match status" value="1"/>
</dbReference>
<protein>
    <submittedName>
        <fullName evidence="2">Sugar phosphate isomerase/epimerase</fullName>
    </submittedName>
</protein>
<dbReference type="EMBL" id="JACRSO010000004">
    <property type="protein sequence ID" value="MBC8529764.1"/>
    <property type="molecule type" value="Genomic_DNA"/>
</dbReference>
<dbReference type="SUPFAM" id="SSF51658">
    <property type="entry name" value="Xylose isomerase-like"/>
    <property type="match status" value="1"/>
</dbReference>
<dbReference type="InterPro" id="IPR013022">
    <property type="entry name" value="Xyl_isomerase-like_TIM-brl"/>
</dbReference>
<dbReference type="PANTHER" id="PTHR12110">
    <property type="entry name" value="HYDROXYPYRUVATE ISOMERASE"/>
    <property type="match status" value="1"/>
</dbReference>
<name>A0A926D1F7_9FIRM</name>
<sequence length="296" mass="33200">MYTVFDPGHCGVSASVYEIAPLAVKYGIGGVAVPQNLLEDPKAGVAAADFIFDHGLRWSLLPTPADFFTESVTDAAFDSALEHFKRWADAGEKMGVRYCYNHVWNGSNARKSEAQFEWVLRRLRRIWKVADDHGLHYGMEFLGPCPLQRSFRYPFFNSLSGILALADAVSPRCGFLFDTYHWYTGSYQRVDEAYLAAAQVDRMVNFHLNDGVPGRTRTQQEDLERQLPLTSGIIDAALPYRLFERAGYAGPVLCEPLRPWQQNAEGRSLEQTMAQVAAAYERVRQAAQTPPAQAAR</sequence>
<dbReference type="Pfam" id="PF01261">
    <property type="entry name" value="AP_endonuc_2"/>
    <property type="match status" value="1"/>
</dbReference>
<gene>
    <name evidence="2" type="ORF">H8699_10020</name>
</gene>
<keyword evidence="3" id="KW-1185">Reference proteome</keyword>
<proteinExistence type="predicted"/>
<dbReference type="GO" id="GO:0016853">
    <property type="term" value="F:isomerase activity"/>
    <property type="evidence" value="ECO:0007669"/>
    <property type="project" value="UniProtKB-KW"/>
</dbReference>
<dbReference type="InterPro" id="IPR050312">
    <property type="entry name" value="IolE/XylAMocC-like"/>
</dbReference>
<accession>A0A926D1F7</accession>
<evidence type="ECO:0000259" key="1">
    <source>
        <dbReference type="Pfam" id="PF01261"/>
    </source>
</evidence>
<dbReference type="Proteomes" id="UP000654279">
    <property type="component" value="Unassembled WGS sequence"/>
</dbReference>
<reference evidence="2" key="1">
    <citation type="submission" date="2020-08" db="EMBL/GenBank/DDBJ databases">
        <title>Genome public.</title>
        <authorList>
            <person name="Liu C."/>
            <person name="Sun Q."/>
        </authorList>
    </citation>
    <scope>NUCLEOTIDE SEQUENCE</scope>
    <source>
        <strain evidence="2">NSJ-44</strain>
    </source>
</reference>
<feature type="domain" description="Xylose isomerase-like TIM barrel" evidence="1">
    <location>
        <begin position="22"/>
        <end position="260"/>
    </location>
</feature>
<dbReference type="RefSeq" id="WP_249285580.1">
    <property type="nucleotide sequence ID" value="NZ_JACRSO010000004.1"/>
</dbReference>
<dbReference type="InterPro" id="IPR036237">
    <property type="entry name" value="Xyl_isomerase-like_sf"/>
</dbReference>
<dbReference type="AlphaFoldDB" id="A0A926D1F7"/>
<evidence type="ECO:0000313" key="2">
    <source>
        <dbReference type="EMBL" id="MBC8529764.1"/>
    </source>
</evidence>